<reference evidence="2 3" key="1">
    <citation type="submission" date="2018-06" db="EMBL/GenBank/DDBJ databases">
        <title>Genome analysis of cellulolytic fungus Trichoderma lentiforme CFAM-422.</title>
        <authorList>
            <person name="Steindorff A.S."/>
            <person name="Formighieri E.F."/>
            <person name="Midorikawa G.E.O."/>
            <person name="Tamietti M.S."/>
            <person name="Ramos E.Z."/>
            <person name="Silva A.S."/>
            <person name="Bon E.P.S."/>
            <person name="Mendes T.D."/>
            <person name="Damaso M.C.T."/>
            <person name="Favaro L.C.L."/>
        </authorList>
    </citation>
    <scope>NUCLEOTIDE SEQUENCE [LARGE SCALE GENOMIC DNA]</scope>
    <source>
        <strain evidence="2 3">CFAM-422</strain>
    </source>
</reference>
<dbReference type="PANTHER" id="PTHR38111:SF6">
    <property type="entry name" value="FINGER DOMAIN PROTEIN, PUTATIVE (AFU_ORTHOLOGUE AFUA_8G01940)-RELATED"/>
    <property type="match status" value="1"/>
</dbReference>
<name>A0A9P4X729_9HYPO</name>
<evidence type="ECO:0000256" key="1">
    <source>
        <dbReference type="SAM" id="MobiDB-lite"/>
    </source>
</evidence>
<evidence type="ECO:0000313" key="3">
    <source>
        <dbReference type="Proteomes" id="UP000801864"/>
    </source>
</evidence>
<dbReference type="InterPro" id="IPR053178">
    <property type="entry name" value="Osmoadaptation_assoc"/>
</dbReference>
<feature type="region of interest" description="Disordered" evidence="1">
    <location>
        <begin position="30"/>
        <end position="98"/>
    </location>
</feature>
<dbReference type="AlphaFoldDB" id="A0A9P4X729"/>
<keyword evidence="3" id="KW-1185">Reference proteome</keyword>
<evidence type="ECO:0000313" key="2">
    <source>
        <dbReference type="EMBL" id="KAF3062597.1"/>
    </source>
</evidence>
<feature type="compositionally biased region" description="Basic residues" evidence="1">
    <location>
        <begin position="79"/>
        <end position="90"/>
    </location>
</feature>
<gene>
    <name evidence="2" type="ORF">CFAM422_010567</name>
</gene>
<accession>A0A9P4X729</accession>
<dbReference type="EMBL" id="QLNT01000021">
    <property type="protein sequence ID" value="KAF3062597.1"/>
    <property type="molecule type" value="Genomic_DNA"/>
</dbReference>
<organism evidence="2 3">
    <name type="scientific">Trichoderma lentiforme</name>
    <dbReference type="NCBI Taxonomy" id="1567552"/>
    <lineage>
        <taxon>Eukaryota</taxon>
        <taxon>Fungi</taxon>
        <taxon>Dikarya</taxon>
        <taxon>Ascomycota</taxon>
        <taxon>Pezizomycotina</taxon>
        <taxon>Sordariomycetes</taxon>
        <taxon>Hypocreomycetidae</taxon>
        <taxon>Hypocreales</taxon>
        <taxon>Hypocreaceae</taxon>
        <taxon>Trichoderma</taxon>
    </lineage>
</organism>
<sequence length="541" mass="61231">MEAPATFSWVSYDNHRVPQDPKSRTLIRRHAMKNVATTRKQRKNYRGNNLQYPESVLRGEDDPSLCHGPKPSVKGGKSQPRKHKPTKKKKAVDDDTQTTKQQIVRLHTIFINDVERKMNAEFPILELIAPLTSLHLGFASISCFTSNSGRAGDVLSISPLSHLQSRRLLSYLPSRYGKVAALTYTVDCLVARLNQITRNSVANCASEEEDGVVFCHYAKALNEVQKAIDDDALRMSQETLYATELLGVFELLNPQPQMSSWICHAGGAARLIQLRGPDRFQTDFELALFMAHIGPIVTEAFLSNKLCFLAEEPWKRVLRAAICNDPSIPSTQSELMHELWSSLVYGPNIFKLVTDLVLAPVEPRPSIIETTIKRIQRDLDHLDMWAGLLRRHKSVAEQICSKDSPLMAPKFAAHWDSSRRYMPWQVLLGTHTMCSMLKRRLLTSLAPTRYPHIELECQSLARLALGLDSDTATPCKENDLPGGLFMAQTIWVARAVVNTKTMWCETATRINKARVQNGQQRSMIEKWKFRLWCKELGRTGM</sequence>
<protein>
    <submittedName>
        <fullName evidence="2">Uncharacterized protein</fullName>
    </submittedName>
</protein>
<dbReference type="PANTHER" id="PTHR38111">
    <property type="entry name" value="ZN(2)-C6 FUNGAL-TYPE DOMAIN-CONTAINING PROTEIN-RELATED"/>
    <property type="match status" value="1"/>
</dbReference>
<dbReference type="Proteomes" id="UP000801864">
    <property type="component" value="Unassembled WGS sequence"/>
</dbReference>
<comment type="caution">
    <text evidence="2">The sequence shown here is derived from an EMBL/GenBank/DDBJ whole genome shotgun (WGS) entry which is preliminary data.</text>
</comment>
<proteinExistence type="predicted"/>